<dbReference type="KEGG" id="glj:GKIL_1770"/>
<feature type="transmembrane region" description="Helical" evidence="1">
    <location>
        <begin position="27"/>
        <end position="49"/>
    </location>
</feature>
<gene>
    <name evidence="2" type="ORF">GKIL_1770</name>
</gene>
<dbReference type="STRING" id="1183438.GKIL_1770"/>
<keyword evidence="1" id="KW-0472">Membrane</keyword>
<keyword evidence="1" id="KW-0812">Transmembrane</keyword>
<dbReference type="EMBL" id="CP003587">
    <property type="protein sequence ID" value="AGY58016.1"/>
    <property type="molecule type" value="Genomic_DNA"/>
</dbReference>
<name>U5QGG6_GLOK1</name>
<keyword evidence="1" id="KW-1133">Transmembrane helix</keyword>
<evidence type="ECO:0000313" key="3">
    <source>
        <dbReference type="Proteomes" id="UP000017396"/>
    </source>
</evidence>
<dbReference type="Proteomes" id="UP000017396">
    <property type="component" value="Chromosome"/>
</dbReference>
<proteinExistence type="predicted"/>
<sequence>MSRKPLLSKGTNRWQTLLQLVGLSPQLNLQFTVIILFCVMLPLVVLAELQFSYFRQSQKDYSLSGLISGVNTVEGYLFEHKGLLRNMTALAGAALPTAQDAKPQAMRLLTQSLISSRSSFAVVIDGQGHLAYGIAQVLKDSSLPQQLAHPSIRLAGLGYLDDFAQMLRQKNGNPTEALSATRYALVPVRQNCSLRELAGVNASARHINFLRLSKRTIDCLGLSSQLLADENRSLPALALVAVEPISNSKAGQTVYILQGLLLNHLNALPEFFTEHFDAG</sequence>
<dbReference type="AlphaFoldDB" id="U5QGG6"/>
<reference evidence="2 3" key="1">
    <citation type="journal article" date="2013" name="PLoS ONE">
        <title>Cultivation and Complete Genome Sequencing of Gloeobacter kilaueensis sp. nov., from a Lava Cave in Kilauea Caldera, Hawai'i.</title>
        <authorList>
            <person name="Saw J.H."/>
            <person name="Schatz M."/>
            <person name="Brown M.V."/>
            <person name="Kunkel D.D."/>
            <person name="Foster J.S."/>
            <person name="Shick H."/>
            <person name="Christensen S."/>
            <person name="Hou S."/>
            <person name="Wan X."/>
            <person name="Donachie S.P."/>
        </authorList>
    </citation>
    <scope>NUCLEOTIDE SEQUENCE [LARGE SCALE GENOMIC DNA]</scope>
    <source>
        <strain evidence="3">JS</strain>
    </source>
</reference>
<evidence type="ECO:0000313" key="2">
    <source>
        <dbReference type="EMBL" id="AGY58016.1"/>
    </source>
</evidence>
<protein>
    <submittedName>
        <fullName evidence="2">Uncharacterized protein</fullName>
    </submittedName>
</protein>
<keyword evidence="3" id="KW-1185">Reference proteome</keyword>
<organism evidence="2 3">
    <name type="scientific">Gloeobacter kilaueensis (strain ATCC BAA-2537 / CCAP 1431/1 / ULC 316 / JS1)</name>
    <dbReference type="NCBI Taxonomy" id="1183438"/>
    <lineage>
        <taxon>Bacteria</taxon>
        <taxon>Bacillati</taxon>
        <taxon>Cyanobacteriota</taxon>
        <taxon>Cyanophyceae</taxon>
        <taxon>Gloeobacterales</taxon>
        <taxon>Gloeobacteraceae</taxon>
        <taxon>Gloeobacter</taxon>
    </lineage>
</organism>
<evidence type="ECO:0000256" key="1">
    <source>
        <dbReference type="SAM" id="Phobius"/>
    </source>
</evidence>
<dbReference type="RefSeq" id="WP_023173140.1">
    <property type="nucleotide sequence ID" value="NC_022600.1"/>
</dbReference>
<accession>U5QGG6</accession>
<dbReference type="HOGENOM" id="CLU_996632_0_0_3"/>